<dbReference type="PANTHER" id="PTHR23409:SF18">
    <property type="entry name" value="RIBONUCLEOSIDE-DIPHOSPHATE REDUCTASE SUBUNIT M2"/>
    <property type="match status" value="1"/>
</dbReference>
<dbReference type="OrthoDB" id="3239511at2759"/>
<proteinExistence type="predicted"/>
<dbReference type="Gene3D" id="1.10.620.20">
    <property type="entry name" value="Ribonucleotide Reductase, subunit A"/>
    <property type="match status" value="2"/>
</dbReference>
<dbReference type="SUPFAM" id="SSF47240">
    <property type="entry name" value="Ferritin-like"/>
    <property type="match status" value="1"/>
</dbReference>
<dbReference type="AlphaFoldDB" id="A0A9P7E974"/>
<dbReference type="InterPro" id="IPR009078">
    <property type="entry name" value="Ferritin-like_SF"/>
</dbReference>
<dbReference type="RefSeq" id="XP_041191938.1">
    <property type="nucleotide sequence ID" value="XM_041332986.1"/>
</dbReference>
<comment type="caution">
    <text evidence="1">The sequence shown here is derived from an EMBL/GenBank/DDBJ whole genome shotgun (WGS) entry which is preliminary data.</text>
</comment>
<keyword evidence="2" id="KW-1185">Reference proteome</keyword>
<organism evidence="1 2">
    <name type="scientific">Suillus subaureus</name>
    <dbReference type="NCBI Taxonomy" id="48587"/>
    <lineage>
        <taxon>Eukaryota</taxon>
        <taxon>Fungi</taxon>
        <taxon>Dikarya</taxon>
        <taxon>Basidiomycota</taxon>
        <taxon>Agaricomycotina</taxon>
        <taxon>Agaricomycetes</taxon>
        <taxon>Agaricomycetidae</taxon>
        <taxon>Boletales</taxon>
        <taxon>Suillineae</taxon>
        <taxon>Suillaceae</taxon>
        <taxon>Suillus</taxon>
    </lineage>
</organism>
<dbReference type="Proteomes" id="UP000807769">
    <property type="component" value="Unassembled WGS sequence"/>
</dbReference>
<dbReference type="Pfam" id="PF00268">
    <property type="entry name" value="Ribonuc_red_sm"/>
    <property type="match status" value="1"/>
</dbReference>
<evidence type="ECO:0000313" key="1">
    <source>
        <dbReference type="EMBL" id="KAG1814602.1"/>
    </source>
</evidence>
<protein>
    <submittedName>
        <fullName evidence="1">Uncharacterized protein</fullName>
    </submittedName>
</protein>
<dbReference type="InterPro" id="IPR000358">
    <property type="entry name" value="RNR_small_fam"/>
</dbReference>
<dbReference type="InterPro" id="IPR012348">
    <property type="entry name" value="RNR-like"/>
</dbReference>
<dbReference type="GO" id="GO:0016491">
    <property type="term" value="F:oxidoreductase activity"/>
    <property type="evidence" value="ECO:0007669"/>
    <property type="project" value="InterPro"/>
</dbReference>
<sequence length="763" mass="86606">MEMAWMVGEGGQEALWKASICELQKHDYEEHNIPDTLTDVKALHAQTQESATLEAREQILSSESLHDVDNSFDIMEHTDVHWALSYDKLHFNDGGLFSDHQWTKLQKWIECSGQQAAVLIDSFQVTSISFSDGTKYEDISKAAHNVFDHNQDLEAYLLLHCVRSYVEFNMYALFKMYVSLYTIFSTNDIEIFPLKDAYQDHTNFKNFTEQILQYNHDSLIVEYIRGKLHSLDMQNLSLPESDLPDPEADEIEQIDGLHFSLGSQQATQSFVDVKASKTGNPAFVQFWIKLNDFLNHTFNANNIPFPNGRQIQLATDDIITEYRFVKVNYESLVDWQTEACVIFTQLLLVFTYMVRDVQYPIMLTLPYDQPVGACPQKDKDFNFCCVLVKDSSRPNEALVIDTLDTDMFLHMKEIHTDTAAGEDFGLWGELKQDLDEGSMQVPILSAFKLAQMRKLLLLHRGDAFSMEANTIIGPEVRTWMGGWTVAEDVEQARRMCKCIHMHAAVAHQLAIARVTYPEDQNQSISGKGCSCTTVYHHLLQHQARRDYSLLKHKADWALKWISDQCSTFGDHLVTFAAVEGIFFSGSFMSIFWLKKHSLIPGLTLSNELISHDALPVGVIGMNAKLMCQHIEFVVDCLLVSLGNEKVYNATNPFNFMDMISLQGKTNFFEKFCKIACELLVETDIPPDSAPPINTHQVLGNSICGTPDGRAFFGYFSQQKTMEQEQMMQLSIHSIKCSNSTSDSGVRLILKGAASLNVSLEEDF</sequence>
<gene>
    <name evidence="1" type="ORF">BJ212DRAFT_1300418</name>
</gene>
<dbReference type="EMBL" id="JABBWG010000020">
    <property type="protein sequence ID" value="KAG1814602.1"/>
    <property type="molecule type" value="Genomic_DNA"/>
</dbReference>
<evidence type="ECO:0000313" key="2">
    <source>
        <dbReference type="Proteomes" id="UP000807769"/>
    </source>
</evidence>
<dbReference type="GO" id="GO:0009263">
    <property type="term" value="P:deoxyribonucleotide biosynthetic process"/>
    <property type="evidence" value="ECO:0007669"/>
    <property type="project" value="InterPro"/>
</dbReference>
<name>A0A9P7E974_9AGAM</name>
<dbReference type="GeneID" id="64627003"/>
<reference evidence="1" key="1">
    <citation type="journal article" date="2020" name="New Phytol.">
        <title>Comparative genomics reveals dynamic genome evolution in host specialist ectomycorrhizal fungi.</title>
        <authorList>
            <person name="Lofgren L.A."/>
            <person name="Nguyen N.H."/>
            <person name="Vilgalys R."/>
            <person name="Ruytinx J."/>
            <person name="Liao H.L."/>
            <person name="Branco S."/>
            <person name="Kuo A."/>
            <person name="LaButti K."/>
            <person name="Lipzen A."/>
            <person name="Andreopoulos W."/>
            <person name="Pangilinan J."/>
            <person name="Riley R."/>
            <person name="Hundley H."/>
            <person name="Na H."/>
            <person name="Barry K."/>
            <person name="Grigoriev I.V."/>
            <person name="Stajich J.E."/>
            <person name="Kennedy P.G."/>
        </authorList>
    </citation>
    <scope>NUCLEOTIDE SEQUENCE</scope>
    <source>
        <strain evidence="1">MN1</strain>
    </source>
</reference>
<dbReference type="PANTHER" id="PTHR23409">
    <property type="entry name" value="RIBONUCLEOSIDE-DIPHOSPHATE REDUCTASE SMALL CHAIN"/>
    <property type="match status" value="1"/>
</dbReference>
<accession>A0A9P7E974</accession>